<proteinExistence type="predicted"/>
<accession>A0A915IKR5</accession>
<reference evidence="2" key="1">
    <citation type="submission" date="2022-11" db="UniProtKB">
        <authorList>
            <consortium name="WormBaseParasite"/>
        </authorList>
    </citation>
    <scope>IDENTIFICATION</scope>
</reference>
<evidence type="ECO:0000313" key="1">
    <source>
        <dbReference type="Proteomes" id="UP000887565"/>
    </source>
</evidence>
<sequence>MSVENLATIQASKQRGHSNHINYKFLQFEGAFPVAQLTQLTQVTGVGCLNLDASSTQRRRDIESRHSNHLNYELLQLRAPLLGWLNWLEHADGSRKDGSRKVLDGAGPSPE</sequence>
<dbReference type="AlphaFoldDB" id="A0A915IKR5"/>
<dbReference type="WBParaSite" id="nRc.2.0.1.t14459-RA">
    <property type="protein sequence ID" value="nRc.2.0.1.t14459-RA"/>
    <property type="gene ID" value="nRc.2.0.1.g14459"/>
</dbReference>
<organism evidence="1 2">
    <name type="scientific">Romanomermis culicivorax</name>
    <name type="common">Nematode worm</name>
    <dbReference type="NCBI Taxonomy" id="13658"/>
    <lineage>
        <taxon>Eukaryota</taxon>
        <taxon>Metazoa</taxon>
        <taxon>Ecdysozoa</taxon>
        <taxon>Nematoda</taxon>
        <taxon>Enoplea</taxon>
        <taxon>Dorylaimia</taxon>
        <taxon>Mermithida</taxon>
        <taxon>Mermithoidea</taxon>
        <taxon>Mermithidae</taxon>
        <taxon>Romanomermis</taxon>
    </lineage>
</organism>
<dbReference type="Proteomes" id="UP000887565">
    <property type="component" value="Unplaced"/>
</dbReference>
<evidence type="ECO:0000313" key="2">
    <source>
        <dbReference type="WBParaSite" id="nRc.2.0.1.t14459-RA"/>
    </source>
</evidence>
<name>A0A915IKR5_ROMCU</name>
<protein>
    <submittedName>
        <fullName evidence="2">Uncharacterized protein</fullName>
    </submittedName>
</protein>
<keyword evidence="1" id="KW-1185">Reference proteome</keyword>